<evidence type="ECO:0000313" key="3">
    <source>
        <dbReference type="EMBL" id="KAB0677696.1"/>
    </source>
</evidence>
<organism evidence="3 4">
    <name type="scientific">Plantimonas leprariae</name>
    <dbReference type="NCBI Taxonomy" id="2615207"/>
    <lineage>
        <taxon>Bacteria</taxon>
        <taxon>Pseudomonadati</taxon>
        <taxon>Pseudomonadota</taxon>
        <taxon>Alphaproteobacteria</taxon>
        <taxon>Hyphomicrobiales</taxon>
        <taxon>Aurantimonadaceae</taxon>
        <taxon>Plantimonas</taxon>
    </lineage>
</organism>
<dbReference type="EMBL" id="VZDO01000015">
    <property type="protein sequence ID" value="KAB0677696.1"/>
    <property type="molecule type" value="Genomic_DNA"/>
</dbReference>
<protein>
    <submittedName>
        <fullName evidence="3">FAD-dependent oxidoreductase</fullName>
    </submittedName>
</protein>
<dbReference type="GO" id="GO:0005737">
    <property type="term" value="C:cytoplasm"/>
    <property type="evidence" value="ECO:0007669"/>
    <property type="project" value="TreeGrafter"/>
</dbReference>
<dbReference type="Pfam" id="PF01266">
    <property type="entry name" value="DAO"/>
    <property type="match status" value="1"/>
</dbReference>
<dbReference type="Gene3D" id="3.30.9.10">
    <property type="entry name" value="D-Amino Acid Oxidase, subunit A, domain 2"/>
    <property type="match status" value="1"/>
</dbReference>
<keyword evidence="4" id="KW-1185">Reference proteome</keyword>
<sequence length="414" mass="43875">MRTALVLGAGAVGVSSALHLQRRGWQVALVDRQAPGRATSYGNAGIVQSEAVEPYAMPRSWPALLAIVAGRTNDVRYDPRALPLHAGALLRYWWHSAPSRHRRIASAYATLIRSATAEHGDLIEAAGAGALVRTGGYRVLHRTAAAMDAALREAERLRSDYGVAFVTESPDELRLAEPALKAAGAGAILWPDAWVSSDPGALVESYAALFRRLGGTVAIGDASTLAKPRTGWSVRTSDGAVGAEAAVVALGPWSPEVLKPLGYSVPMVLKRGYHRHWTVERTLRRPLMDAANGCVLAQMRQGLRITTGAELTGRDAPVALAQLQRAEAAAAELLELGGPVEKEPWFGTRPCMPDMLPVVGPAPRHSGLWFNFGHGHQGLTLGPASGRLLAELMSGEAPHVSPGPFGFIRPAVAG</sequence>
<name>A0A7V7PM51_9HYPH</name>
<comment type="caution">
    <text evidence="3">The sequence shown here is derived from an EMBL/GenBank/DDBJ whole genome shotgun (WGS) entry which is preliminary data.</text>
</comment>
<dbReference type="SUPFAM" id="SSF51905">
    <property type="entry name" value="FAD/NAD(P)-binding domain"/>
    <property type="match status" value="1"/>
</dbReference>
<dbReference type="Proteomes" id="UP000432089">
    <property type="component" value="Unassembled WGS sequence"/>
</dbReference>
<gene>
    <name evidence="3" type="ORF">F6X38_17065</name>
</gene>
<evidence type="ECO:0000259" key="2">
    <source>
        <dbReference type="Pfam" id="PF01266"/>
    </source>
</evidence>
<proteinExistence type="predicted"/>
<evidence type="ECO:0000313" key="4">
    <source>
        <dbReference type="Proteomes" id="UP000432089"/>
    </source>
</evidence>
<feature type="domain" description="FAD dependent oxidoreductase" evidence="2">
    <location>
        <begin position="5"/>
        <end position="392"/>
    </location>
</feature>
<dbReference type="PANTHER" id="PTHR13847">
    <property type="entry name" value="SARCOSINE DEHYDROGENASE-RELATED"/>
    <property type="match status" value="1"/>
</dbReference>
<dbReference type="RefSeq" id="WP_150971740.1">
    <property type="nucleotide sequence ID" value="NZ_VZDO01000015.1"/>
</dbReference>
<dbReference type="InterPro" id="IPR036188">
    <property type="entry name" value="FAD/NAD-bd_sf"/>
</dbReference>
<dbReference type="InterPro" id="IPR006076">
    <property type="entry name" value="FAD-dep_OxRdtase"/>
</dbReference>
<evidence type="ECO:0000256" key="1">
    <source>
        <dbReference type="ARBA" id="ARBA00023002"/>
    </source>
</evidence>
<dbReference type="Gene3D" id="3.50.50.60">
    <property type="entry name" value="FAD/NAD(P)-binding domain"/>
    <property type="match status" value="2"/>
</dbReference>
<reference evidence="3 4" key="1">
    <citation type="submission" date="2019-09" db="EMBL/GenBank/DDBJ databases">
        <title>YIM 132180 draft genome.</title>
        <authorList>
            <person name="Zhang K."/>
        </authorList>
    </citation>
    <scope>NUCLEOTIDE SEQUENCE [LARGE SCALE GENOMIC DNA]</scope>
    <source>
        <strain evidence="3 4">YIM 132180</strain>
    </source>
</reference>
<dbReference type="AlphaFoldDB" id="A0A7V7PM51"/>
<keyword evidence="1" id="KW-0560">Oxidoreductase</keyword>
<dbReference type="PANTHER" id="PTHR13847:SF289">
    <property type="entry name" value="GLYCINE OXIDASE"/>
    <property type="match status" value="1"/>
</dbReference>
<dbReference type="GO" id="GO:0016491">
    <property type="term" value="F:oxidoreductase activity"/>
    <property type="evidence" value="ECO:0007669"/>
    <property type="project" value="UniProtKB-KW"/>
</dbReference>
<accession>A0A7V7PM51</accession>